<name>A0A336L5Q5_CULSO</name>
<evidence type="ECO:0000256" key="1">
    <source>
        <dbReference type="ARBA" id="ARBA00007398"/>
    </source>
</evidence>
<proteinExistence type="inferred from homology"/>
<feature type="region of interest" description="Disordered" evidence="2">
    <location>
        <begin position="388"/>
        <end position="446"/>
    </location>
</feature>
<protein>
    <submittedName>
        <fullName evidence="4">CSON005288 protein</fullName>
    </submittedName>
</protein>
<organism evidence="4">
    <name type="scientific">Culicoides sonorensis</name>
    <name type="common">Biting midge</name>
    <dbReference type="NCBI Taxonomy" id="179676"/>
    <lineage>
        <taxon>Eukaryota</taxon>
        <taxon>Metazoa</taxon>
        <taxon>Ecdysozoa</taxon>
        <taxon>Arthropoda</taxon>
        <taxon>Hexapoda</taxon>
        <taxon>Insecta</taxon>
        <taxon>Pterygota</taxon>
        <taxon>Neoptera</taxon>
        <taxon>Endopterygota</taxon>
        <taxon>Diptera</taxon>
        <taxon>Nematocera</taxon>
        <taxon>Chironomoidea</taxon>
        <taxon>Ceratopogonidae</taxon>
        <taxon>Ceratopogoninae</taxon>
        <taxon>Culicoides</taxon>
        <taxon>Monoculicoides</taxon>
    </lineage>
</organism>
<dbReference type="AlphaFoldDB" id="A0A336L5Q5"/>
<evidence type="ECO:0000256" key="2">
    <source>
        <dbReference type="SAM" id="MobiDB-lite"/>
    </source>
</evidence>
<evidence type="ECO:0000313" key="5">
    <source>
        <dbReference type="EMBL" id="SSX32694.1"/>
    </source>
</evidence>
<evidence type="ECO:0000313" key="4">
    <source>
        <dbReference type="EMBL" id="SSX13256.1"/>
    </source>
</evidence>
<dbReference type="SUPFAM" id="SSF88723">
    <property type="entry name" value="PIN domain-like"/>
    <property type="match status" value="1"/>
</dbReference>
<dbReference type="VEuPathDB" id="VectorBase:CSON005288"/>
<dbReference type="EMBL" id="UFQT01002105">
    <property type="protein sequence ID" value="SSX32694.1"/>
    <property type="molecule type" value="Genomic_DNA"/>
</dbReference>
<dbReference type="EMBL" id="UFQS01002105">
    <property type="protein sequence ID" value="SSX13256.1"/>
    <property type="molecule type" value="Genomic_DNA"/>
</dbReference>
<comment type="similarity">
    <text evidence="1">Belongs to the asteroid family.</text>
</comment>
<accession>A0A336L5Q5</accession>
<dbReference type="Gene3D" id="3.40.50.1010">
    <property type="entry name" value="5'-nuclease"/>
    <property type="match status" value="1"/>
</dbReference>
<feature type="domain" description="XPG N-terminal" evidence="3">
    <location>
        <begin position="13"/>
        <end position="108"/>
    </location>
</feature>
<dbReference type="PANTHER" id="PTHR15665:SF1">
    <property type="entry name" value="PROTEIN ASTEROID HOMOLOG 1"/>
    <property type="match status" value="1"/>
</dbReference>
<feature type="compositionally biased region" description="Acidic residues" evidence="2">
    <location>
        <begin position="391"/>
        <end position="441"/>
    </location>
</feature>
<dbReference type="InterPro" id="IPR029060">
    <property type="entry name" value="PIN-like_dom_sf"/>
</dbReference>
<reference evidence="5" key="2">
    <citation type="submission" date="2018-07" db="EMBL/GenBank/DDBJ databases">
        <authorList>
            <person name="Quirk P.G."/>
            <person name="Krulwich T.A."/>
        </authorList>
    </citation>
    <scope>NUCLEOTIDE SEQUENCE</scope>
</reference>
<dbReference type="InterPro" id="IPR026832">
    <property type="entry name" value="Asteroid"/>
</dbReference>
<reference evidence="4" key="1">
    <citation type="submission" date="2018-04" db="EMBL/GenBank/DDBJ databases">
        <authorList>
            <person name="Go L.Y."/>
            <person name="Mitchell J.A."/>
        </authorList>
    </citation>
    <scope>NUCLEOTIDE SEQUENCE</scope>
    <source>
        <tissue evidence="4">Whole organism</tissue>
    </source>
</reference>
<dbReference type="GO" id="GO:0004518">
    <property type="term" value="F:nuclease activity"/>
    <property type="evidence" value="ECO:0007669"/>
    <property type="project" value="InterPro"/>
</dbReference>
<dbReference type="PANTHER" id="PTHR15665">
    <property type="entry name" value="ASTEROID PROTEIN"/>
    <property type="match status" value="1"/>
</dbReference>
<gene>
    <name evidence="4" type="primary">CSON005288</name>
</gene>
<dbReference type="OMA" id="VMRCVFE"/>
<dbReference type="Pfam" id="PF00752">
    <property type="entry name" value="XPG_N"/>
    <property type="match status" value="1"/>
</dbReference>
<dbReference type="InterPro" id="IPR006085">
    <property type="entry name" value="XPG_DNA_repair_N"/>
</dbReference>
<sequence>MWKITSQSKIKKMGVRGLTTYIAKNAEQYLVPFELHDCNLVIDGDNLASQLFNKTHNSCFGGNYDEYYKAVMHFFALLKSCNVTPFVLMDGGYEERKMRTIKARLQSRITSVKYALPRSSKPVIPLFMREVFLDAVVASKIPVMRCLFEADDEIAILARKLECPVLSYDSDFYIHNVMYIPYVTLTHKVYKKVMEDEKNYEIEVIGSGRGKKKGITSKKKVVVVGKNKKKTEAITLNEDESKPIQEKIEYQYLDCCLYTIESLIGGKRALTKEMLPLFATLIGNDFIERRVFRKFLSHVRVKKGRKKTTAQQKRIKTIFEWLKNESLKSALQKIVGVMKLPDRERLIKQIKTAMDGYNNEISVSYEYFGFVDEVPEVKNETGIDLEALLLEPEESNEVSENDEDDIENENDDQEQENEESEDDSNGDSEEILEEEEEEILDETPIISQNPEITFPDWLQAKFMSGSLPRFVVDLYAGRRYVNYPQVEDLTLEDANSISYPILLRIYAMLHHPNKPTLWYMTRITRYARFYYKKFDATEIPDVNFNPEKQKNPQQFHFVFENFPLTALFNDLKQLPDGLRLYFLAIIYWMSQSKLVTSIHLHSVLLGVIAMFLIDRKFSVTHDETKFIKGYKKLLEELKSKPIPDPSDATTIIEINKLLSKHESILVMEKLLSNFSINQKFERRHADFDRSIVHAFSELQSVCLFLHTLNGLSNNPFPVIQMSQLFHGMFLYNTYVNLKSRNDPQNYIKDQIFRNAPNYQKYYNLMFEWCEKFLPNLETFDKQRIKTKSSVRKLKVNQQMRENASKEIVTKVIENDCVEKSENDDSEKDDEEFVDLNNKFYQLLTAK</sequence>
<evidence type="ECO:0000259" key="3">
    <source>
        <dbReference type="Pfam" id="PF00752"/>
    </source>
</evidence>